<dbReference type="Proteomes" id="UP000807769">
    <property type="component" value="Unassembled WGS sequence"/>
</dbReference>
<reference evidence="2" key="1">
    <citation type="journal article" date="2020" name="New Phytol.">
        <title>Comparative genomics reveals dynamic genome evolution in host specialist ectomycorrhizal fungi.</title>
        <authorList>
            <person name="Lofgren L.A."/>
            <person name="Nguyen N.H."/>
            <person name="Vilgalys R."/>
            <person name="Ruytinx J."/>
            <person name="Liao H.L."/>
            <person name="Branco S."/>
            <person name="Kuo A."/>
            <person name="LaButti K."/>
            <person name="Lipzen A."/>
            <person name="Andreopoulos W."/>
            <person name="Pangilinan J."/>
            <person name="Riley R."/>
            <person name="Hundley H."/>
            <person name="Na H."/>
            <person name="Barry K."/>
            <person name="Grigoriev I.V."/>
            <person name="Stajich J.E."/>
            <person name="Kennedy P.G."/>
        </authorList>
    </citation>
    <scope>NUCLEOTIDE SEQUENCE</scope>
    <source>
        <strain evidence="2">MN1</strain>
    </source>
</reference>
<evidence type="ECO:0000313" key="3">
    <source>
        <dbReference type="Proteomes" id="UP000807769"/>
    </source>
</evidence>
<gene>
    <name evidence="2" type="ORF">BJ212DRAFT_1501071</name>
</gene>
<dbReference type="RefSeq" id="XP_041193618.1">
    <property type="nucleotide sequence ID" value="XM_041341582.1"/>
</dbReference>
<dbReference type="SUPFAM" id="SSF52540">
    <property type="entry name" value="P-loop containing nucleoside triphosphate hydrolases"/>
    <property type="match status" value="1"/>
</dbReference>
<evidence type="ECO:0000313" key="2">
    <source>
        <dbReference type="EMBL" id="KAG1817199.1"/>
    </source>
</evidence>
<dbReference type="AlphaFoldDB" id="A0A9P7ECD9"/>
<proteinExistence type="predicted"/>
<dbReference type="EMBL" id="JABBWG010000014">
    <property type="protein sequence ID" value="KAG1817199.1"/>
    <property type="molecule type" value="Genomic_DNA"/>
</dbReference>
<dbReference type="InterPro" id="IPR011545">
    <property type="entry name" value="DEAD/DEAH_box_helicase_dom"/>
</dbReference>
<dbReference type="Gene3D" id="3.40.50.300">
    <property type="entry name" value="P-loop containing nucleotide triphosphate hydrolases"/>
    <property type="match status" value="1"/>
</dbReference>
<feature type="domain" description="DEAD/DEAH-box helicase" evidence="1">
    <location>
        <begin position="7"/>
        <end position="70"/>
    </location>
</feature>
<name>A0A9P7ECD9_9AGAM</name>
<dbReference type="OrthoDB" id="10261556at2759"/>
<dbReference type="Pfam" id="PF00270">
    <property type="entry name" value="DEAD"/>
    <property type="match status" value="1"/>
</dbReference>
<protein>
    <recommendedName>
        <fullName evidence="1">DEAD/DEAH-box helicase domain-containing protein</fullName>
    </recommendedName>
</protein>
<comment type="caution">
    <text evidence="2">The sequence shown here is derived from an EMBL/GenBank/DDBJ whole genome shotgun (WGS) entry which is preliminary data.</text>
</comment>
<dbReference type="GO" id="GO:0005524">
    <property type="term" value="F:ATP binding"/>
    <property type="evidence" value="ECO:0007669"/>
    <property type="project" value="InterPro"/>
</dbReference>
<dbReference type="InterPro" id="IPR027417">
    <property type="entry name" value="P-loop_NTPase"/>
</dbReference>
<evidence type="ECO:0000259" key="1">
    <source>
        <dbReference type="Pfam" id="PF00270"/>
    </source>
</evidence>
<organism evidence="2 3">
    <name type="scientific">Suillus subaureus</name>
    <dbReference type="NCBI Taxonomy" id="48587"/>
    <lineage>
        <taxon>Eukaryota</taxon>
        <taxon>Fungi</taxon>
        <taxon>Dikarya</taxon>
        <taxon>Basidiomycota</taxon>
        <taxon>Agaricomycotina</taxon>
        <taxon>Agaricomycetes</taxon>
        <taxon>Agaricomycetidae</taxon>
        <taxon>Boletales</taxon>
        <taxon>Suillineae</taxon>
        <taxon>Suillaceae</taxon>
        <taxon>Suillus</taxon>
    </lineage>
</organism>
<accession>A0A9P7ECD9</accession>
<dbReference type="GO" id="GO:0003676">
    <property type="term" value="F:nucleic acid binding"/>
    <property type="evidence" value="ECO:0007669"/>
    <property type="project" value="InterPro"/>
</dbReference>
<dbReference type="GeneID" id="64635598"/>
<sequence length="88" mass="9561">MKPCLWQLKVAQTLLKGDWDVICIVGTGMGKMLGFWLPLLFCDGSIQIIVTPLNMLGRQNAASLAKASIHGISIDGETVNMFQTLGKI</sequence>
<keyword evidence="3" id="KW-1185">Reference proteome</keyword>